<dbReference type="OrthoDB" id="40134at2759"/>
<evidence type="ECO:0000313" key="2">
    <source>
        <dbReference type="EMBL" id="CAD0106638.1"/>
    </source>
</evidence>
<sequence>MLGVQVQYDAIRPEQGEGFNSTTGETVRHDHGMKRWIRGFFARRWYIKLWNAVFFLGALVTCVLGTYSSVKSMVDAYASGSSTAFSCVGPV</sequence>
<feature type="transmembrane region" description="Helical" evidence="1">
    <location>
        <begin position="45"/>
        <end position="67"/>
    </location>
</feature>
<comment type="caution">
    <text evidence="2">The sequence shown here is derived from an EMBL/GenBank/DDBJ whole genome shotgun (WGS) entry which is preliminary data.</text>
</comment>
<protein>
    <submittedName>
        <fullName evidence="2">Uncharacterized protein</fullName>
    </submittedName>
</protein>
<keyword evidence="1" id="KW-0812">Transmembrane</keyword>
<dbReference type="AlphaFoldDB" id="A0A9N8PNB7"/>
<reference evidence="2" key="1">
    <citation type="submission" date="2020-06" db="EMBL/GenBank/DDBJ databases">
        <authorList>
            <person name="Onetto C."/>
        </authorList>
    </citation>
    <scope>NUCLEOTIDE SEQUENCE</scope>
</reference>
<dbReference type="Proteomes" id="UP000745764">
    <property type="component" value="Unassembled WGS sequence"/>
</dbReference>
<gene>
    <name evidence="2" type="ORF">AWRI4620_LOCUS893</name>
</gene>
<keyword evidence="1" id="KW-0472">Membrane</keyword>
<evidence type="ECO:0000313" key="3">
    <source>
        <dbReference type="Proteomes" id="UP000745764"/>
    </source>
</evidence>
<name>A0A9N8PNB7_9PEZI</name>
<keyword evidence="3" id="KW-1185">Reference proteome</keyword>
<accession>A0A9N8PNB7</accession>
<dbReference type="EMBL" id="CAINUL010000001">
    <property type="protein sequence ID" value="CAD0106638.1"/>
    <property type="molecule type" value="Genomic_DNA"/>
</dbReference>
<organism evidence="2 3">
    <name type="scientific">Aureobasidium uvarum</name>
    <dbReference type="NCBI Taxonomy" id="2773716"/>
    <lineage>
        <taxon>Eukaryota</taxon>
        <taxon>Fungi</taxon>
        <taxon>Dikarya</taxon>
        <taxon>Ascomycota</taxon>
        <taxon>Pezizomycotina</taxon>
        <taxon>Dothideomycetes</taxon>
        <taxon>Dothideomycetidae</taxon>
        <taxon>Dothideales</taxon>
        <taxon>Saccotheciaceae</taxon>
        <taxon>Aureobasidium</taxon>
    </lineage>
</organism>
<evidence type="ECO:0000256" key="1">
    <source>
        <dbReference type="SAM" id="Phobius"/>
    </source>
</evidence>
<keyword evidence="1" id="KW-1133">Transmembrane helix</keyword>
<proteinExistence type="predicted"/>